<name>A0A4R7FD45_9FLAO</name>
<dbReference type="Pfam" id="PF14391">
    <property type="entry name" value="DUF4421"/>
    <property type="match status" value="1"/>
</dbReference>
<keyword evidence="2" id="KW-1185">Reference proteome</keyword>
<dbReference type="AlphaFoldDB" id="A0A4R7FD45"/>
<evidence type="ECO:0000313" key="1">
    <source>
        <dbReference type="EMBL" id="TDS65269.1"/>
    </source>
</evidence>
<comment type="caution">
    <text evidence="1">The sequence shown here is derived from an EMBL/GenBank/DDBJ whole genome shotgun (WGS) entry which is preliminary data.</text>
</comment>
<sequence>MAQTDSTYIGKSNKMYGAKLFFTQASLALNYTSERMKDQVFEPNKPASIGIGFLWKNSELSYSQSFSSLGDRERKKSKTFDFRYNYYSERLLIDFYLQNYKGFYLLGENKKTYEAFPDLQISMYGVSGQYVFNHKKYSFAATNSFNKIQLKSAGSLLVGGNIFYSKTQNIPLFNAEIQDYDKRLISFGPAIGYGHNFVFFKHYFIGISALIGINGNLEKNLLTRKTNFLITPDIQSKFSIGYSDETWTFALATSINSLFMSYSDSQQSNLFSTKLMLTTTKRFNLKKEIPFLKKDLINLLKPN</sequence>
<protein>
    <submittedName>
        <fullName evidence="1">Uncharacterized protein DUF4421</fullName>
    </submittedName>
</protein>
<dbReference type="RefSeq" id="WP_166666156.1">
    <property type="nucleotide sequence ID" value="NZ_SOAG01000002.1"/>
</dbReference>
<dbReference type="Proteomes" id="UP000295215">
    <property type="component" value="Unassembled WGS sequence"/>
</dbReference>
<evidence type="ECO:0000313" key="2">
    <source>
        <dbReference type="Proteomes" id="UP000295215"/>
    </source>
</evidence>
<reference evidence="1 2" key="1">
    <citation type="submission" date="2019-03" db="EMBL/GenBank/DDBJ databases">
        <title>Genomic Encyclopedia of Archaeal and Bacterial Type Strains, Phase II (KMG-II): from individual species to whole genera.</title>
        <authorList>
            <person name="Goeker M."/>
        </authorList>
    </citation>
    <scope>NUCLEOTIDE SEQUENCE [LARGE SCALE GENOMIC DNA]</scope>
    <source>
        <strain evidence="1 2">DSM 28213</strain>
    </source>
</reference>
<gene>
    <name evidence="1" type="ORF">C8P70_10250</name>
</gene>
<dbReference type="InterPro" id="IPR025535">
    <property type="entry name" value="DUF4421"/>
</dbReference>
<organism evidence="1 2">
    <name type="scientific">Myroides indicus</name>
    <dbReference type="NCBI Taxonomy" id="1323422"/>
    <lineage>
        <taxon>Bacteria</taxon>
        <taxon>Pseudomonadati</taxon>
        <taxon>Bacteroidota</taxon>
        <taxon>Flavobacteriia</taxon>
        <taxon>Flavobacteriales</taxon>
        <taxon>Flavobacteriaceae</taxon>
        <taxon>Myroides</taxon>
    </lineage>
</organism>
<accession>A0A4R7FD45</accession>
<proteinExistence type="predicted"/>
<dbReference type="EMBL" id="SOAG01000002">
    <property type="protein sequence ID" value="TDS65269.1"/>
    <property type="molecule type" value="Genomic_DNA"/>
</dbReference>